<dbReference type="InterPro" id="IPR050259">
    <property type="entry name" value="SDR"/>
</dbReference>
<dbReference type="PRINTS" id="PR00081">
    <property type="entry name" value="GDHRDH"/>
</dbReference>
<dbReference type="PANTHER" id="PTHR42879">
    <property type="entry name" value="3-OXOACYL-(ACYL-CARRIER-PROTEIN) REDUCTASE"/>
    <property type="match status" value="1"/>
</dbReference>
<evidence type="ECO:0000256" key="2">
    <source>
        <dbReference type="ARBA" id="ARBA00023002"/>
    </source>
</evidence>
<gene>
    <name evidence="3" type="ORF">EV192_1232</name>
</gene>
<accession>A0A4R2II88</accession>
<dbReference type="InterPro" id="IPR036291">
    <property type="entry name" value="NAD(P)-bd_dom_sf"/>
</dbReference>
<dbReference type="GO" id="GO:0032787">
    <property type="term" value="P:monocarboxylic acid metabolic process"/>
    <property type="evidence" value="ECO:0007669"/>
    <property type="project" value="UniProtKB-ARBA"/>
</dbReference>
<keyword evidence="2" id="KW-0560">Oxidoreductase</keyword>
<protein>
    <submittedName>
        <fullName evidence="3">NAD(P)-dependent dehydrogenase (Short-subunit alcohol dehydrogenase family)</fullName>
    </submittedName>
</protein>
<dbReference type="GO" id="GO:0016491">
    <property type="term" value="F:oxidoreductase activity"/>
    <property type="evidence" value="ECO:0007669"/>
    <property type="project" value="UniProtKB-KW"/>
</dbReference>
<dbReference type="PANTHER" id="PTHR42879:SF2">
    <property type="entry name" value="3-OXOACYL-[ACYL-CARRIER-PROTEIN] REDUCTASE FABG"/>
    <property type="match status" value="1"/>
</dbReference>
<comment type="caution">
    <text evidence="3">The sequence shown here is derived from an EMBL/GenBank/DDBJ whole genome shotgun (WGS) entry which is preliminary data.</text>
</comment>
<sequence>MGAVIATRFSTAGHRVALTARGAAQLADVTGKLTGPHLSIPSDVTEPPDAVFSAVERSFGPVEVLVLNAGAAVAKPLTALTDEEWQSQLDLNLTAPFRYMRRAIPAMVERGWGRIIVIASIAAKRGDRDISAYTASKHGVLGLVRSAAAELAKTGVTVNAVCPGYVDSPMTDSNISLLAAHTGRTEQDIRRALERKQPIHRLITADEVADAVDLCVLSAAITGQSIVVDGGAVQS</sequence>
<dbReference type="InterPro" id="IPR002347">
    <property type="entry name" value="SDR_fam"/>
</dbReference>
<name>A0A4R2II88_9PSEU</name>
<dbReference type="Gene3D" id="3.40.50.720">
    <property type="entry name" value="NAD(P)-binding Rossmann-like Domain"/>
    <property type="match status" value="1"/>
</dbReference>
<keyword evidence="4" id="KW-1185">Reference proteome</keyword>
<evidence type="ECO:0000313" key="4">
    <source>
        <dbReference type="Proteomes" id="UP000295680"/>
    </source>
</evidence>
<dbReference type="PROSITE" id="PS00061">
    <property type="entry name" value="ADH_SHORT"/>
    <property type="match status" value="1"/>
</dbReference>
<dbReference type="AlphaFoldDB" id="A0A4R2II88"/>
<evidence type="ECO:0000256" key="1">
    <source>
        <dbReference type="ARBA" id="ARBA00006484"/>
    </source>
</evidence>
<dbReference type="CDD" id="cd05233">
    <property type="entry name" value="SDR_c"/>
    <property type="match status" value="1"/>
</dbReference>
<dbReference type="Pfam" id="PF13561">
    <property type="entry name" value="adh_short_C2"/>
    <property type="match status" value="1"/>
</dbReference>
<dbReference type="SUPFAM" id="SSF51735">
    <property type="entry name" value="NAD(P)-binding Rossmann-fold domains"/>
    <property type="match status" value="1"/>
</dbReference>
<dbReference type="EMBL" id="SLWS01000023">
    <property type="protein sequence ID" value="TCO44681.1"/>
    <property type="molecule type" value="Genomic_DNA"/>
</dbReference>
<comment type="similarity">
    <text evidence="1">Belongs to the short-chain dehydrogenases/reductases (SDR) family.</text>
</comment>
<dbReference type="InterPro" id="IPR020904">
    <property type="entry name" value="Sc_DH/Rdtase_CS"/>
</dbReference>
<dbReference type="Proteomes" id="UP000295680">
    <property type="component" value="Unassembled WGS sequence"/>
</dbReference>
<organism evidence="3 4">
    <name type="scientific">Actinocrispum wychmicini</name>
    <dbReference type="NCBI Taxonomy" id="1213861"/>
    <lineage>
        <taxon>Bacteria</taxon>
        <taxon>Bacillati</taxon>
        <taxon>Actinomycetota</taxon>
        <taxon>Actinomycetes</taxon>
        <taxon>Pseudonocardiales</taxon>
        <taxon>Pseudonocardiaceae</taxon>
        <taxon>Actinocrispum</taxon>
    </lineage>
</organism>
<evidence type="ECO:0000313" key="3">
    <source>
        <dbReference type="EMBL" id="TCO44681.1"/>
    </source>
</evidence>
<reference evidence="3 4" key="1">
    <citation type="submission" date="2019-03" db="EMBL/GenBank/DDBJ databases">
        <title>Genomic Encyclopedia of Type Strains, Phase IV (KMG-IV): sequencing the most valuable type-strain genomes for metagenomic binning, comparative biology and taxonomic classification.</title>
        <authorList>
            <person name="Goeker M."/>
        </authorList>
    </citation>
    <scope>NUCLEOTIDE SEQUENCE [LARGE SCALE GENOMIC DNA]</scope>
    <source>
        <strain evidence="3 4">DSM 45934</strain>
    </source>
</reference>
<proteinExistence type="inferred from homology"/>
<dbReference type="PRINTS" id="PR00080">
    <property type="entry name" value="SDRFAMILY"/>
</dbReference>
<dbReference type="FunFam" id="3.40.50.720:FF:000084">
    <property type="entry name" value="Short-chain dehydrogenase reductase"/>
    <property type="match status" value="1"/>
</dbReference>